<keyword evidence="6" id="KW-0378">Hydrolase</keyword>
<evidence type="ECO:0000256" key="4">
    <source>
        <dbReference type="ARBA" id="ARBA00047676"/>
    </source>
</evidence>
<comment type="catalytic activity">
    <reaction evidence="5">
        <text>a D-aminoacyl-tRNA + H2O = a tRNA + a D-alpha-amino acid + H(+)</text>
        <dbReference type="Rhea" id="RHEA:13953"/>
        <dbReference type="Rhea" id="RHEA-COMP:10123"/>
        <dbReference type="Rhea" id="RHEA-COMP:10124"/>
        <dbReference type="ChEBI" id="CHEBI:15377"/>
        <dbReference type="ChEBI" id="CHEBI:15378"/>
        <dbReference type="ChEBI" id="CHEBI:59871"/>
        <dbReference type="ChEBI" id="CHEBI:78442"/>
        <dbReference type="ChEBI" id="CHEBI:79333"/>
        <dbReference type="EC" id="3.1.1.96"/>
    </reaction>
</comment>
<name>A0ABR1Y8A8_9PEZI</name>
<dbReference type="HAMAP" id="MF_00518">
    <property type="entry name" value="Deacylase_Dtd"/>
    <property type="match status" value="1"/>
</dbReference>
<evidence type="ECO:0000256" key="6">
    <source>
        <dbReference type="RuleBase" id="RU003470"/>
    </source>
</evidence>
<keyword evidence="8" id="KW-1185">Reference proteome</keyword>
<accession>A0ABR1Y8A8</accession>
<dbReference type="SUPFAM" id="SSF69500">
    <property type="entry name" value="DTD-like"/>
    <property type="match status" value="1"/>
</dbReference>
<comment type="caution">
    <text evidence="7">The sequence shown here is derived from an EMBL/GenBank/DDBJ whole genome shotgun (WGS) entry which is preliminary data.</text>
</comment>
<gene>
    <name evidence="7" type="ORF">IWX90DRAFT_37087</name>
</gene>
<evidence type="ECO:0000256" key="3">
    <source>
        <dbReference type="ARBA" id="ARBA00020007"/>
    </source>
</evidence>
<comment type="catalytic activity">
    <reaction evidence="4">
        <text>glycyl-tRNA(Ala) + H2O = tRNA(Ala) + glycine + H(+)</text>
        <dbReference type="Rhea" id="RHEA:53744"/>
        <dbReference type="Rhea" id="RHEA-COMP:9657"/>
        <dbReference type="Rhea" id="RHEA-COMP:13640"/>
        <dbReference type="ChEBI" id="CHEBI:15377"/>
        <dbReference type="ChEBI" id="CHEBI:15378"/>
        <dbReference type="ChEBI" id="CHEBI:57305"/>
        <dbReference type="ChEBI" id="CHEBI:78442"/>
        <dbReference type="ChEBI" id="CHEBI:78522"/>
        <dbReference type="EC" id="3.1.1.96"/>
    </reaction>
</comment>
<evidence type="ECO:0000256" key="2">
    <source>
        <dbReference type="ARBA" id="ARBA00013056"/>
    </source>
</evidence>
<dbReference type="InterPro" id="IPR003732">
    <property type="entry name" value="Daa-tRNA_deacyls_DTD"/>
</dbReference>
<evidence type="ECO:0000313" key="8">
    <source>
        <dbReference type="Proteomes" id="UP001456524"/>
    </source>
</evidence>
<dbReference type="PANTHER" id="PTHR10472">
    <property type="entry name" value="D-TYROSYL-TRNA TYR DEACYLASE"/>
    <property type="match status" value="1"/>
</dbReference>
<comment type="similarity">
    <text evidence="1 6">Belongs to the DTD family.</text>
</comment>
<keyword evidence="6" id="KW-0694">RNA-binding</keyword>
<protein>
    <recommendedName>
        <fullName evidence="3 6">D-aminoacyl-tRNA deacylase</fullName>
        <ecNumber evidence="2 6">3.1.1.96</ecNumber>
    </recommendedName>
</protein>
<dbReference type="Gene3D" id="3.50.80.10">
    <property type="entry name" value="D-tyrosyl-tRNA(Tyr) deacylase"/>
    <property type="match status" value="1"/>
</dbReference>
<dbReference type="Proteomes" id="UP001456524">
    <property type="component" value="Unassembled WGS sequence"/>
</dbReference>
<sequence length="295" mass="32642">MASRDAALDMPERQAPARIPVGAPGCPSAIHLLDHHRCTDTNTRAACRPKSDHAASISLPPRVWLSVLWPLQERETPGIALNVTQSSTMKAVLQRVKSASVTVDGKLVSSIGKGVLVFAAVGKDDTPKECERMADKVLKLQMWDDEAAEEKKRKWKKNVRDIGGEILCVSQFTLLASTKKGNKPSFHRSAAENQARELYNSFFKKVQDLYDQDKVKDGIFQAMMDVALVNDGPVGVDYHCEDEAVTLEIDTDPPKMDPPGEMGASTNPDRIKLEELMTKIGRIQKEFHIPAELLE</sequence>
<keyword evidence="6" id="KW-0820">tRNA-binding</keyword>
<keyword evidence="6" id="KW-0963">Cytoplasm</keyword>
<dbReference type="NCBIfam" id="TIGR00256">
    <property type="entry name" value="D-aminoacyl-tRNA deacylase"/>
    <property type="match status" value="1"/>
</dbReference>
<dbReference type="InterPro" id="IPR023509">
    <property type="entry name" value="DTD-like_sf"/>
</dbReference>
<proteinExistence type="inferred from homology"/>
<reference evidence="7 8" key="1">
    <citation type="journal article" date="2022" name="G3 (Bethesda)">
        <title>Enemy or ally: a genomic approach to elucidate the lifestyle of Phyllosticta citrichinaensis.</title>
        <authorList>
            <person name="Buijs V.A."/>
            <person name="Groenewald J.Z."/>
            <person name="Haridas S."/>
            <person name="LaButti K.M."/>
            <person name="Lipzen A."/>
            <person name="Martin F.M."/>
            <person name="Barry K."/>
            <person name="Grigoriev I.V."/>
            <person name="Crous P.W."/>
            <person name="Seidl M.F."/>
        </authorList>
    </citation>
    <scope>NUCLEOTIDE SEQUENCE [LARGE SCALE GENOMIC DNA]</scope>
    <source>
        <strain evidence="7 8">CBS 129764</strain>
    </source>
</reference>
<comment type="subcellular location">
    <subcellularLocation>
        <location evidence="6">Cytoplasm</location>
    </subcellularLocation>
</comment>
<evidence type="ECO:0000256" key="5">
    <source>
        <dbReference type="ARBA" id="ARBA00048018"/>
    </source>
</evidence>
<dbReference type="PANTHER" id="PTHR10472:SF5">
    <property type="entry name" value="D-AMINOACYL-TRNA DEACYLASE 1"/>
    <property type="match status" value="1"/>
</dbReference>
<evidence type="ECO:0000313" key="7">
    <source>
        <dbReference type="EMBL" id="KAK8177965.1"/>
    </source>
</evidence>
<organism evidence="7 8">
    <name type="scientific">Phyllosticta citrichinensis</name>
    <dbReference type="NCBI Taxonomy" id="1130410"/>
    <lineage>
        <taxon>Eukaryota</taxon>
        <taxon>Fungi</taxon>
        <taxon>Dikarya</taxon>
        <taxon>Ascomycota</taxon>
        <taxon>Pezizomycotina</taxon>
        <taxon>Dothideomycetes</taxon>
        <taxon>Dothideomycetes incertae sedis</taxon>
        <taxon>Botryosphaeriales</taxon>
        <taxon>Phyllostictaceae</taxon>
        <taxon>Phyllosticta</taxon>
    </lineage>
</organism>
<dbReference type="EC" id="3.1.1.96" evidence="2 6"/>
<dbReference type="Pfam" id="PF02580">
    <property type="entry name" value="Tyr_Deacylase"/>
    <property type="match status" value="1"/>
</dbReference>
<evidence type="ECO:0000256" key="1">
    <source>
        <dbReference type="ARBA" id="ARBA00009673"/>
    </source>
</evidence>
<dbReference type="EMBL" id="JBBWUH010000001">
    <property type="protein sequence ID" value="KAK8177965.1"/>
    <property type="molecule type" value="Genomic_DNA"/>
</dbReference>